<dbReference type="PANTHER" id="PTHR30563:SF0">
    <property type="entry name" value="DNA RECOMBINATION PROTEIN RMUC"/>
    <property type="match status" value="1"/>
</dbReference>
<evidence type="ECO:0000256" key="4">
    <source>
        <dbReference type="ARBA" id="ARBA00023172"/>
    </source>
</evidence>
<evidence type="ECO:0000256" key="2">
    <source>
        <dbReference type="ARBA" id="ARBA00009840"/>
    </source>
</evidence>
<feature type="signal peptide" evidence="6">
    <location>
        <begin position="1"/>
        <end position="22"/>
    </location>
</feature>
<keyword evidence="6" id="KW-0732">Signal</keyword>
<dbReference type="AlphaFoldDB" id="A0A139SLI9"/>
<evidence type="ECO:0008006" key="9">
    <source>
        <dbReference type="Google" id="ProtNLM"/>
    </source>
</evidence>
<dbReference type="InterPro" id="IPR003798">
    <property type="entry name" value="DNA_recombination_RmuC"/>
</dbReference>
<protein>
    <recommendedName>
        <fullName evidence="9">Recombinase RmuC</fullName>
    </recommendedName>
</protein>
<accession>A0A139SLI9</accession>
<dbReference type="RefSeq" id="WP_068630439.1">
    <property type="nucleotide sequence ID" value="NZ_LSZQ01000049.1"/>
</dbReference>
<gene>
    <name evidence="7" type="ORF">AXK11_06485</name>
</gene>
<keyword evidence="8" id="KW-1185">Reference proteome</keyword>
<sequence length="448" mass="49034">MKLLLIALAVATLAAARAWALARQRNNILADQLAQRNSDNQRLSSALSAAEQARNSLSEQLTAAQIALAAQQATAEAERRAAEEKLADREATAKQYLEDIAALRATMKTEFEAAAAKIFNEKAKTFSTQNQSQLASLLDPLRERLKEFRERVDHIYKTDSDERSALKTQLAELRALNSTIGTEAQALTSALKGQSQVRGAWGELVLERLLDSAGLIKGENYLVQESLLTADGRRLRPDVILRLPEGRHLVIDSKVSLVAYERAANASDEPSREAATREHARAVRQHIDELSAKAYEDTGKLFTPDYVLMFIPLEPAFALALQADSGLYDYAFNKRVVLLTASSLLVTLKTIAALWNQDRQNKNVLAITDRAGALHDKFAGLLKDLEEIGARLAAAQSSYDNAMNKLHSGRGSLYSQVATLQKLGAKTKAPLPAAPEKYSHAEPLPSLS</sequence>
<evidence type="ECO:0000256" key="6">
    <source>
        <dbReference type="SAM" id="SignalP"/>
    </source>
</evidence>
<evidence type="ECO:0000256" key="3">
    <source>
        <dbReference type="ARBA" id="ARBA00023054"/>
    </source>
</evidence>
<comment type="similarity">
    <text evidence="2">Belongs to the RmuC family.</text>
</comment>
<feature type="chain" id="PRO_5007489571" description="Recombinase RmuC" evidence="6">
    <location>
        <begin position="23"/>
        <end position="448"/>
    </location>
</feature>
<dbReference type="Pfam" id="PF02646">
    <property type="entry name" value="RmuC"/>
    <property type="match status" value="1"/>
</dbReference>
<organism evidence="7 8">
    <name type="scientific">Cephaloticoccus primus</name>
    <dbReference type="NCBI Taxonomy" id="1548207"/>
    <lineage>
        <taxon>Bacteria</taxon>
        <taxon>Pseudomonadati</taxon>
        <taxon>Verrucomicrobiota</taxon>
        <taxon>Opitutia</taxon>
        <taxon>Opitutales</taxon>
        <taxon>Opitutaceae</taxon>
        <taxon>Cephaloticoccus</taxon>
    </lineage>
</organism>
<keyword evidence="4" id="KW-0233">DNA recombination</keyword>
<proteinExistence type="inferred from homology"/>
<comment type="function">
    <text evidence="1">Involved in DNA recombination.</text>
</comment>
<dbReference type="EMBL" id="LSZQ01000049">
    <property type="protein sequence ID" value="KXU35423.1"/>
    <property type="molecule type" value="Genomic_DNA"/>
</dbReference>
<evidence type="ECO:0000256" key="5">
    <source>
        <dbReference type="SAM" id="Coils"/>
    </source>
</evidence>
<reference evidence="8" key="1">
    <citation type="submission" date="2016-02" db="EMBL/GenBank/DDBJ databases">
        <authorList>
            <person name="Sanders J.G."/>
            <person name="Lin J.Y."/>
            <person name="Wertz J.T."/>
            <person name="Russell J.A."/>
            <person name="Moreau C.S."/>
            <person name="Powell S."/>
        </authorList>
    </citation>
    <scope>NUCLEOTIDE SEQUENCE [LARGE SCALE GENOMIC DNA]</scope>
    <source>
        <strain evidence="8">CAG34</strain>
    </source>
</reference>
<evidence type="ECO:0000313" key="7">
    <source>
        <dbReference type="EMBL" id="KXU35423.1"/>
    </source>
</evidence>
<comment type="caution">
    <text evidence="7">The sequence shown here is derived from an EMBL/GenBank/DDBJ whole genome shotgun (WGS) entry which is preliminary data.</text>
</comment>
<dbReference type="GO" id="GO:0006310">
    <property type="term" value="P:DNA recombination"/>
    <property type="evidence" value="ECO:0007669"/>
    <property type="project" value="UniProtKB-KW"/>
</dbReference>
<name>A0A139SLI9_9BACT</name>
<evidence type="ECO:0000256" key="1">
    <source>
        <dbReference type="ARBA" id="ARBA00003416"/>
    </source>
</evidence>
<dbReference type="PANTHER" id="PTHR30563">
    <property type="entry name" value="DNA RECOMBINATION PROTEIN RMUC"/>
    <property type="match status" value="1"/>
</dbReference>
<dbReference type="Proteomes" id="UP000070058">
    <property type="component" value="Unassembled WGS sequence"/>
</dbReference>
<evidence type="ECO:0000313" key="8">
    <source>
        <dbReference type="Proteomes" id="UP000070058"/>
    </source>
</evidence>
<feature type="coiled-coil region" evidence="5">
    <location>
        <begin position="40"/>
        <end position="99"/>
    </location>
</feature>
<keyword evidence="3 5" id="KW-0175">Coiled coil</keyword>